<reference evidence="2 3" key="1">
    <citation type="submission" date="2019-11" db="EMBL/GenBank/DDBJ databases">
        <title>Comparative genomics of hydrocarbon-degrading Desulfosarcina strains.</title>
        <authorList>
            <person name="Watanabe M."/>
            <person name="Kojima H."/>
            <person name="Fukui M."/>
        </authorList>
    </citation>
    <scope>NUCLEOTIDE SEQUENCE [LARGE SCALE GENOMIC DNA]</scope>
    <source>
        <strain evidence="2 3">PP31</strain>
    </source>
</reference>
<dbReference type="Proteomes" id="UP000427769">
    <property type="component" value="Chromosome"/>
</dbReference>
<proteinExistence type="predicted"/>
<gene>
    <name evidence="2" type="ORF">DSCW_01920</name>
</gene>
<accession>A0A5K7YWK3</accession>
<keyword evidence="3" id="KW-1185">Reference proteome</keyword>
<dbReference type="EMBL" id="AP021875">
    <property type="protein sequence ID" value="BBO72775.1"/>
    <property type="molecule type" value="Genomic_DNA"/>
</dbReference>
<dbReference type="KEGG" id="dwd:DSCW_01920"/>
<protein>
    <submittedName>
        <fullName evidence="2">Uncharacterized protein</fullName>
    </submittedName>
</protein>
<sequence>MGLVVEMAAVTLLGSVPAEALKEARAEWAEGLLQAEVRLAVPAGMAVSVGSVSATRVHTVDRTPSAHPGQLVVPAPRLVERLTLPGWLQPKRPAKQRQKRPQEKP</sequence>
<feature type="region of interest" description="Disordered" evidence="1">
    <location>
        <begin position="84"/>
        <end position="105"/>
    </location>
</feature>
<evidence type="ECO:0000256" key="1">
    <source>
        <dbReference type="SAM" id="MobiDB-lite"/>
    </source>
</evidence>
<organism evidence="2 3">
    <name type="scientific">Desulfosarcina widdelii</name>
    <dbReference type="NCBI Taxonomy" id="947919"/>
    <lineage>
        <taxon>Bacteria</taxon>
        <taxon>Pseudomonadati</taxon>
        <taxon>Thermodesulfobacteriota</taxon>
        <taxon>Desulfobacteria</taxon>
        <taxon>Desulfobacterales</taxon>
        <taxon>Desulfosarcinaceae</taxon>
        <taxon>Desulfosarcina</taxon>
    </lineage>
</organism>
<name>A0A5K7YWK3_9BACT</name>
<dbReference type="AlphaFoldDB" id="A0A5K7YWK3"/>
<evidence type="ECO:0000313" key="3">
    <source>
        <dbReference type="Proteomes" id="UP000427769"/>
    </source>
</evidence>
<evidence type="ECO:0000313" key="2">
    <source>
        <dbReference type="EMBL" id="BBO72775.1"/>
    </source>
</evidence>